<gene>
    <name evidence="3" type="ORF">D4741_01745</name>
</gene>
<evidence type="ECO:0000313" key="3">
    <source>
        <dbReference type="EMBL" id="RJF36827.1"/>
    </source>
</evidence>
<dbReference type="RefSeq" id="WP_119851810.1">
    <property type="nucleotide sequence ID" value="NZ_QYSE01000001.1"/>
</dbReference>
<organism evidence="3 4">
    <name type="scientific">Pseudoalteromonas gelatinilytica</name>
    <dbReference type="NCBI Taxonomy" id="1703256"/>
    <lineage>
        <taxon>Bacteria</taxon>
        <taxon>Pseudomonadati</taxon>
        <taxon>Pseudomonadota</taxon>
        <taxon>Gammaproteobacteria</taxon>
        <taxon>Alteromonadales</taxon>
        <taxon>Pseudoalteromonadaceae</taxon>
        <taxon>Pseudoalteromonas</taxon>
    </lineage>
</organism>
<dbReference type="InterPro" id="IPR049503">
    <property type="entry name" value="AbiJ_NTD4"/>
</dbReference>
<evidence type="ECO:0000313" key="4">
    <source>
        <dbReference type="Proteomes" id="UP000265938"/>
    </source>
</evidence>
<evidence type="ECO:0000259" key="2">
    <source>
        <dbReference type="Pfam" id="PF22809"/>
    </source>
</evidence>
<name>A0A3A3ENP5_9GAMM</name>
<proteinExistence type="predicted"/>
<evidence type="ECO:0008006" key="5">
    <source>
        <dbReference type="Google" id="ProtNLM"/>
    </source>
</evidence>
<dbReference type="Pfam" id="PF22809">
    <property type="entry name" value="DUF7014"/>
    <property type="match status" value="1"/>
</dbReference>
<accession>A0A3A3ENP5</accession>
<feature type="domain" description="DUF7014" evidence="2">
    <location>
        <begin position="180"/>
        <end position="309"/>
    </location>
</feature>
<dbReference type="EMBL" id="QYSE01000001">
    <property type="protein sequence ID" value="RJF36827.1"/>
    <property type="molecule type" value="Genomic_DNA"/>
</dbReference>
<comment type="caution">
    <text evidence="3">The sequence shown here is derived from an EMBL/GenBank/DDBJ whole genome shotgun (WGS) entry which is preliminary data.</text>
</comment>
<evidence type="ECO:0000259" key="1">
    <source>
        <dbReference type="Pfam" id="PF18863"/>
    </source>
</evidence>
<feature type="domain" description="HEPN AbiJ-N-terminal" evidence="1">
    <location>
        <begin position="6"/>
        <end position="174"/>
    </location>
</feature>
<dbReference type="InterPro" id="IPR054280">
    <property type="entry name" value="DUF7014"/>
</dbReference>
<dbReference type="AlphaFoldDB" id="A0A3A3ENP5"/>
<dbReference type="NCBIfam" id="NF046078">
    <property type="entry name" value="STM4504_CBY0614"/>
    <property type="match status" value="1"/>
</dbReference>
<reference evidence="3 4" key="1">
    <citation type="submission" date="2018-09" db="EMBL/GenBank/DDBJ databases">
        <title>Identification of marine bacteria producing industrial enzymes.</title>
        <authorList>
            <person name="Cheng T.H."/>
            <person name="Saidin J."/>
            <person name="Muhd D.D."/>
            <person name="Isa M.N.M."/>
            <person name="Bakar M.F.A."/>
            <person name="Ismail N."/>
        </authorList>
    </citation>
    <scope>NUCLEOTIDE SEQUENCE [LARGE SCALE GENOMIC DNA]</scope>
    <source>
        <strain evidence="3 4">MNAD 1.6</strain>
    </source>
</reference>
<protein>
    <recommendedName>
        <fullName evidence="5">Abortive infection protein-like C-terminal domain-containing protein</fullName>
    </recommendedName>
</protein>
<sequence>MRKINLYSSRQKALRGEVSDVFQYDEMPDKLRIQIKFILDKCLGNESQYYTADWPKAIYNAIYETLIEEYGQLYLSNSSELYGTKNCYKSLNEYLINEPDVELVLDYIELAFKHVNGNTRHYEYLSRHDHSKIADSAIELLNLRFKENGCGYQFEDGQIFRVDSTLIHKEIIKPAISLLNDERFYGAQDEFLNAFDHYRHKKYKECLVDCLKAFESTMKSICEEMEWELPAKPKPNAGKLIQICMEKELIPQYWQQQLTSLRSNLESGIPTCRNIYAHGQGKNIIEAQEQVVSFTLNMTASTIVFLINSFKRIKLSDD</sequence>
<dbReference type="Proteomes" id="UP000265938">
    <property type="component" value="Unassembled WGS sequence"/>
</dbReference>
<dbReference type="Pfam" id="PF18863">
    <property type="entry name" value="AbiJ_NTD4"/>
    <property type="match status" value="1"/>
</dbReference>